<protein>
    <submittedName>
        <fullName evidence="1">Uncharacterized protein</fullName>
    </submittedName>
</protein>
<comment type="caution">
    <text evidence="1">The sequence shown here is derived from an EMBL/GenBank/DDBJ whole genome shotgun (WGS) entry which is preliminary data.</text>
</comment>
<dbReference type="Proteomes" id="UP001150924">
    <property type="component" value="Unassembled WGS sequence"/>
</dbReference>
<name>A0A9X3EJZ7_9BACT</name>
<reference evidence="1" key="1">
    <citation type="submission" date="2022-11" db="EMBL/GenBank/DDBJ databases">
        <title>Minimal conservation of predation-associated metabolite biosynthetic gene clusters underscores biosynthetic potential of Myxococcota including descriptions for ten novel species: Archangium lansinium sp. nov., Myxococcus landrumus sp. nov., Nannocystis bai.</title>
        <authorList>
            <person name="Ahearne A."/>
            <person name="Stevens C."/>
            <person name="Phillips K."/>
        </authorList>
    </citation>
    <scope>NUCLEOTIDE SEQUENCE</scope>
    <source>
        <strain evidence="1">Na p29</strain>
    </source>
</reference>
<keyword evidence="2" id="KW-1185">Reference proteome</keyword>
<organism evidence="1 2">
    <name type="scientific">Nannocystis pusilla</name>
    <dbReference type="NCBI Taxonomy" id="889268"/>
    <lineage>
        <taxon>Bacteria</taxon>
        <taxon>Pseudomonadati</taxon>
        <taxon>Myxococcota</taxon>
        <taxon>Polyangia</taxon>
        <taxon>Nannocystales</taxon>
        <taxon>Nannocystaceae</taxon>
        <taxon>Nannocystis</taxon>
    </lineage>
</organism>
<accession>A0A9X3EJZ7</accession>
<dbReference type="AlphaFoldDB" id="A0A9X3EJZ7"/>
<gene>
    <name evidence="1" type="ORF">OV079_03315</name>
</gene>
<dbReference type="RefSeq" id="WP_267766176.1">
    <property type="nucleotide sequence ID" value="NZ_JAPNKE010000002.1"/>
</dbReference>
<evidence type="ECO:0000313" key="1">
    <source>
        <dbReference type="EMBL" id="MCY1004614.1"/>
    </source>
</evidence>
<sequence length="66" mass="7402">MSTELKPMDTAAMMEEGMPLGYARIFTSETIIDDETNERVTLALPKYRHAVVYVARAGKPISKLEL</sequence>
<evidence type="ECO:0000313" key="2">
    <source>
        <dbReference type="Proteomes" id="UP001150924"/>
    </source>
</evidence>
<proteinExistence type="predicted"/>
<dbReference type="EMBL" id="JAPNKE010000002">
    <property type="protein sequence ID" value="MCY1004614.1"/>
    <property type="molecule type" value="Genomic_DNA"/>
</dbReference>